<dbReference type="PANTHER" id="PTHR35563">
    <property type="entry name" value="BARREL METAL-DEPENDENT HYDROLASE, PUTATIVE (AFU_ORTHOLOGUE AFUA_1G16240)-RELATED"/>
    <property type="match status" value="1"/>
</dbReference>
<dbReference type="SUPFAM" id="SSF51556">
    <property type="entry name" value="Metallo-dependent hydrolases"/>
    <property type="match status" value="1"/>
</dbReference>
<dbReference type="PANTHER" id="PTHR35563:SF2">
    <property type="entry name" value="BARREL METAL-DEPENDENT HYDROLASE, PUTATIVE (AFU_ORTHOLOGUE AFUA_1G16240)-RELATED"/>
    <property type="match status" value="1"/>
</dbReference>
<organism evidence="2 3">
    <name type="scientific">Aspergillus tamarii</name>
    <dbReference type="NCBI Taxonomy" id="41984"/>
    <lineage>
        <taxon>Eukaryota</taxon>
        <taxon>Fungi</taxon>
        <taxon>Dikarya</taxon>
        <taxon>Ascomycota</taxon>
        <taxon>Pezizomycotina</taxon>
        <taxon>Eurotiomycetes</taxon>
        <taxon>Eurotiomycetidae</taxon>
        <taxon>Eurotiales</taxon>
        <taxon>Aspergillaceae</taxon>
        <taxon>Aspergillus</taxon>
        <taxon>Aspergillus subgen. Circumdati</taxon>
    </lineage>
</organism>
<proteinExistence type="predicted"/>
<gene>
    <name evidence="2" type="ORF">BDV40DRAFT_307632</name>
</gene>
<feature type="domain" description="Amidohydrolase-related" evidence="1">
    <location>
        <begin position="22"/>
        <end position="311"/>
    </location>
</feature>
<dbReference type="Proteomes" id="UP000326950">
    <property type="component" value="Unassembled WGS sequence"/>
</dbReference>
<dbReference type="GO" id="GO:0016787">
    <property type="term" value="F:hydrolase activity"/>
    <property type="evidence" value="ECO:0007669"/>
    <property type="project" value="InterPro"/>
</dbReference>
<evidence type="ECO:0000313" key="2">
    <source>
        <dbReference type="EMBL" id="KAE8158618.1"/>
    </source>
</evidence>
<reference evidence="2 3" key="1">
    <citation type="submission" date="2019-04" db="EMBL/GenBank/DDBJ databases">
        <title>Friends and foes A comparative genomics study of 23 Aspergillus species from section Flavi.</title>
        <authorList>
            <consortium name="DOE Joint Genome Institute"/>
            <person name="Kjaerbolling I."/>
            <person name="Vesth T."/>
            <person name="Frisvad J.C."/>
            <person name="Nybo J.L."/>
            <person name="Theobald S."/>
            <person name="Kildgaard S."/>
            <person name="Isbrandt T."/>
            <person name="Kuo A."/>
            <person name="Sato A."/>
            <person name="Lyhne E.K."/>
            <person name="Kogle M.E."/>
            <person name="Wiebenga A."/>
            <person name="Kun R.S."/>
            <person name="Lubbers R.J."/>
            <person name="Makela M.R."/>
            <person name="Barry K."/>
            <person name="Chovatia M."/>
            <person name="Clum A."/>
            <person name="Daum C."/>
            <person name="Haridas S."/>
            <person name="He G."/>
            <person name="LaButti K."/>
            <person name="Lipzen A."/>
            <person name="Mondo S."/>
            <person name="Riley R."/>
            <person name="Salamov A."/>
            <person name="Simmons B.A."/>
            <person name="Magnuson J.K."/>
            <person name="Henrissat B."/>
            <person name="Mortensen U.H."/>
            <person name="Larsen T.O."/>
            <person name="Devries R.P."/>
            <person name="Grigoriev I.V."/>
            <person name="Machida M."/>
            <person name="Baker S.E."/>
            <person name="Andersen M.R."/>
        </authorList>
    </citation>
    <scope>NUCLEOTIDE SEQUENCE [LARGE SCALE GENOMIC DNA]</scope>
    <source>
        <strain evidence="2 3">CBS 117626</strain>
    </source>
</reference>
<dbReference type="EMBL" id="ML738691">
    <property type="protein sequence ID" value="KAE8158618.1"/>
    <property type="molecule type" value="Genomic_DNA"/>
</dbReference>
<accession>A0A5N6UJ39</accession>
<dbReference type="Pfam" id="PF04909">
    <property type="entry name" value="Amidohydro_2"/>
    <property type="match status" value="1"/>
</dbReference>
<dbReference type="Gene3D" id="3.20.20.140">
    <property type="entry name" value="Metal-dependent hydrolases"/>
    <property type="match status" value="1"/>
</dbReference>
<keyword evidence="3" id="KW-1185">Reference proteome</keyword>
<dbReference type="InterPro" id="IPR032466">
    <property type="entry name" value="Metal_Hydrolase"/>
</dbReference>
<dbReference type="InterPro" id="IPR006680">
    <property type="entry name" value="Amidohydro-rel"/>
</dbReference>
<evidence type="ECO:0000313" key="3">
    <source>
        <dbReference type="Proteomes" id="UP000326950"/>
    </source>
</evidence>
<protein>
    <recommendedName>
        <fullName evidence="1">Amidohydrolase-related domain-containing protein</fullName>
    </recommendedName>
</protein>
<dbReference type="AlphaFoldDB" id="A0A5N6UJ39"/>
<name>A0A5N6UJ39_ASPTM</name>
<evidence type="ECO:0000259" key="1">
    <source>
        <dbReference type="Pfam" id="PF04909"/>
    </source>
</evidence>
<dbReference type="OrthoDB" id="2135488at2759"/>
<sequence>MPLRSCSRTDAGMPITISSISHGLAAQFAYAPDRHLTPPPATIEQFIHFKKSLGITNSVLTHGLSYGANVESLKSFVKLLGQSSTKGIGVIDPETVTREELQEMHNAGIRGIRVNVYKYKAMHDAELQKVALREHARMIGKHCPGWTMAFTQTHPEFWKELKPVIEQEITPAGIRLITDHFALLKGPSMLPPECEGDVTRQVGFEDIMDLVRKGHLYVKLSAPYRVSNDAPFYNDLKPLVRAYIEANPRQVLWGSDWPHTPRMKVRTYDEAMKETPFLEVDDHAWLKSLRLWLSEDEWHALMVETPKALYDW</sequence>
<dbReference type="InterPro" id="IPR052358">
    <property type="entry name" value="Aro_Compnd_Degr_Hydrolases"/>
</dbReference>